<dbReference type="STRING" id="1305675.BFG57_12295"/>
<dbReference type="EMBL" id="MJEH01000013">
    <property type="protein sequence ID" value="OEH93300.1"/>
    <property type="molecule type" value="Genomic_DNA"/>
</dbReference>
<dbReference type="InterPro" id="IPR014202">
    <property type="entry name" value="Spore_II_R"/>
</dbReference>
<evidence type="ECO:0000313" key="1">
    <source>
        <dbReference type="EMBL" id="OEH93300.1"/>
    </source>
</evidence>
<sequence>MRKLAIIYFILSYVGVLLFQQFEVQASESNQYDLRIPQEAIRLRILANSDSIKDQQLKRAVRDAVNQEINQWVENLSSIEEARTLIKENDQEIAMVVNDVLAEKQSDQVYKVEIKNAEFPTKMYGQYIYPAGTYEAVVITLGEGKGANWWCVLFPPLCFLDFSNSDAVAAETTEDQSIEEEQEPQVKFFILEWLKNLFTS</sequence>
<comment type="caution">
    <text evidence="1">The sequence shown here is derived from an EMBL/GenBank/DDBJ whole genome shotgun (WGS) entry which is preliminary data.</text>
</comment>
<keyword evidence="2" id="KW-1185">Reference proteome</keyword>
<dbReference type="OrthoDB" id="9793324at2"/>
<organism evidence="1 2">
    <name type="scientific">Bacillus solimangrovi</name>
    <dbReference type="NCBI Taxonomy" id="1305675"/>
    <lineage>
        <taxon>Bacteria</taxon>
        <taxon>Bacillati</taxon>
        <taxon>Bacillota</taxon>
        <taxon>Bacilli</taxon>
        <taxon>Bacillales</taxon>
        <taxon>Bacillaceae</taxon>
        <taxon>Bacillus</taxon>
    </lineage>
</organism>
<gene>
    <name evidence="1" type="ORF">BFG57_12295</name>
</gene>
<dbReference type="Proteomes" id="UP000095209">
    <property type="component" value="Unassembled WGS sequence"/>
</dbReference>
<proteinExistence type="predicted"/>
<name>A0A1E5LGU6_9BACI</name>
<dbReference type="NCBIfam" id="TIGR02837">
    <property type="entry name" value="spore_II_R"/>
    <property type="match status" value="1"/>
</dbReference>
<dbReference type="Pfam" id="PF09551">
    <property type="entry name" value="Spore_II_R"/>
    <property type="match status" value="1"/>
</dbReference>
<protein>
    <submittedName>
        <fullName evidence="1">Stage II sporulation protein R</fullName>
    </submittedName>
</protein>
<dbReference type="RefSeq" id="WP_069716642.1">
    <property type="nucleotide sequence ID" value="NZ_MJEH01000013.1"/>
</dbReference>
<evidence type="ECO:0000313" key="2">
    <source>
        <dbReference type="Proteomes" id="UP000095209"/>
    </source>
</evidence>
<reference evidence="1 2" key="1">
    <citation type="submission" date="2016-08" db="EMBL/GenBank/DDBJ databases">
        <title>Genome of Bacillus solimangrovi GH2-4.</title>
        <authorList>
            <person name="Lim S."/>
            <person name="Kim B.-C."/>
        </authorList>
    </citation>
    <scope>NUCLEOTIDE SEQUENCE [LARGE SCALE GENOMIC DNA]</scope>
    <source>
        <strain evidence="1 2">GH2-4</strain>
    </source>
</reference>
<dbReference type="AlphaFoldDB" id="A0A1E5LGU6"/>
<accession>A0A1E5LGU6</accession>